<organism evidence="1 2">
    <name type="scientific">Paenibacillus pseudetheri</name>
    <dbReference type="NCBI Taxonomy" id="2897682"/>
    <lineage>
        <taxon>Bacteria</taxon>
        <taxon>Bacillati</taxon>
        <taxon>Bacillota</taxon>
        <taxon>Bacilli</taxon>
        <taxon>Bacillales</taxon>
        <taxon>Paenibacillaceae</taxon>
        <taxon>Paenibacillus</taxon>
    </lineage>
</organism>
<dbReference type="Proteomes" id="UP000838749">
    <property type="component" value="Unassembled WGS sequence"/>
</dbReference>
<protein>
    <recommendedName>
        <fullName evidence="3">YolD-like family protein</fullName>
    </recommendedName>
</protein>
<dbReference type="RefSeq" id="WP_234531895.1">
    <property type="nucleotide sequence ID" value="NZ_CAKMAB010000004.1"/>
</dbReference>
<proteinExistence type="predicted"/>
<reference evidence="1" key="1">
    <citation type="submission" date="2021-12" db="EMBL/GenBank/DDBJ databases">
        <authorList>
            <person name="Criscuolo A."/>
        </authorList>
    </citation>
    <scope>NUCLEOTIDE SEQUENCE</scope>
    <source>
        <strain evidence="1">CIP111894</strain>
    </source>
</reference>
<dbReference type="EMBL" id="CAKMAB010000004">
    <property type="protein sequence ID" value="CAH1054813.1"/>
    <property type="molecule type" value="Genomic_DNA"/>
</dbReference>
<gene>
    <name evidence="1" type="ORF">PAECIP111894_00963</name>
</gene>
<comment type="caution">
    <text evidence="1">The sequence shown here is derived from an EMBL/GenBank/DDBJ whole genome shotgun (WGS) entry which is preliminary data.</text>
</comment>
<evidence type="ECO:0000313" key="1">
    <source>
        <dbReference type="EMBL" id="CAH1054813.1"/>
    </source>
</evidence>
<dbReference type="InterPro" id="IPR014962">
    <property type="entry name" value="YolD"/>
</dbReference>
<keyword evidence="2" id="KW-1185">Reference proteome</keyword>
<name>A0ABN8FGX5_9BACL</name>
<dbReference type="Pfam" id="PF08863">
    <property type="entry name" value="YolD"/>
    <property type="match status" value="1"/>
</dbReference>
<sequence length="111" mass="12907">MRKKLEGNGLGESSRMIMPEYGRHIIADHHNQEIRNKPELDPLAWDEIHQLVAKSIEDHSAITLTMFDSNENKVIEGIATRIDKQLNQIKMRWPNDDYDWIKIDNIISASL</sequence>
<evidence type="ECO:0008006" key="3">
    <source>
        <dbReference type="Google" id="ProtNLM"/>
    </source>
</evidence>
<accession>A0ABN8FGX5</accession>
<evidence type="ECO:0000313" key="2">
    <source>
        <dbReference type="Proteomes" id="UP000838749"/>
    </source>
</evidence>